<dbReference type="Gene3D" id="3.80.10.10">
    <property type="entry name" value="Ribonuclease Inhibitor"/>
    <property type="match status" value="1"/>
</dbReference>
<dbReference type="InterPro" id="IPR053772">
    <property type="entry name" value="At1g61320/At1g61330-like"/>
</dbReference>
<evidence type="ECO:0000313" key="3">
    <source>
        <dbReference type="Proteomes" id="UP001161247"/>
    </source>
</evidence>
<gene>
    <name evidence="2" type="ORF">OLC1_LOCUS20143</name>
</gene>
<name>A0AAV1DYP9_OLDCO</name>
<dbReference type="Pfam" id="PF24758">
    <property type="entry name" value="LRR_At5g56370"/>
    <property type="match status" value="1"/>
</dbReference>
<feature type="domain" description="F-box/LRR-repeat protein 15/At3g58940/PEG3-like LRR" evidence="1">
    <location>
        <begin position="58"/>
        <end position="139"/>
    </location>
</feature>
<dbReference type="SUPFAM" id="SSF52058">
    <property type="entry name" value="L domain-like"/>
    <property type="match status" value="1"/>
</dbReference>
<evidence type="ECO:0000259" key="1">
    <source>
        <dbReference type="Pfam" id="PF24758"/>
    </source>
</evidence>
<protein>
    <submittedName>
        <fullName evidence="2">OLC1v1013591C1</fullName>
    </submittedName>
</protein>
<accession>A0AAV1DYP9</accession>
<sequence length="279" mass="31622">MAVGVSQVRVLELEASGDDIPRFASLAHCDPESRAGEPVPDLSSYGYNFPVLEKLLTCSQNCFATLTSLKLVNFNIDEEGGIMDHVLSNCRFLEELSLKGGTGLKNLNIVNLSSLKYLSSGSCWDLGKLKIISAPNLVHFEHKGFPEHPLPFMWLDFCFEDVPLLSQVTMDTNYLLSFMGVRRKHEVYSNQLEKVFMHISCYSEFDNVVNFDYRRTFPTMRCLKQLDMFITTVPGASLIFFVLCIKSCPFLSTLFVQFAEEKITQNDKVEATIRTSLRH</sequence>
<reference evidence="2" key="1">
    <citation type="submission" date="2023-03" db="EMBL/GenBank/DDBJ databases">
        <authorList>
            <person name="Julca I."/>
        </authorList>
    </citation>
    <scope>NUCLEOTIDE SEQUENCE</scope>
</reference>
<dbReference type="InterPro" id="IPR055411">
    <property type="entry name" value="LRR_FXL15/At3g58940/PEG3-like"/>
</dbReference>
<dbReference type="EMBL" id="OX459124">
    <property type="protein sequence ID" value="CAI9113063.1"/>
    <property type="molecule type" value="Genomic_DNA"/>
</dbReference>
<evidence type="ECO:0000313" key="2">
    <source>
        <dbReference type="EMBL" id="CAI9113063.1"/>
    </source>
</evidence>
<dbReference type="InterPro" id="IPR032675">
    <property type="entry name" value="LRR_dom_sf"/>
</dbReference>
<dbReference type="PANTHER" id="PTHR34145:SF28">
    <property type="entry name" value="F-BOX DOMAIN-CONTAINING PROTEIN"/>
    <property type="match status" value="1"/>
</dbReference>
<dbReference type="AlphaFoldDB" id="A0AAV1DYP9"/>
<dbReference type="PANTHER" id="PTHR34145">
    <property type="entry name" value="OS02G0105600 PROTEIN"/>
    <property type="match status" value="1"/>
</dbReference>
<dbReference type="Proteomes" id="UP001161247">
    <property type="component" value="Chromosome 7"/>
</dbReference>
<keyword evidence="3" id="KW-1185">Reference proteome</keyword>
<organism evidence="2 3">
    <name type="scientific">Oldenlandia corymbosa var. corymbosa</name>
    <dbReference type="NCBI Taxonomy" id="529605"/>
    <lineage>
        <taxon>Eukaryota</taxon>
        <taxon>Viridiplantae</taxon>
        <taxon>Streptophyta</taxon>
        <taxon>Embryophyta</taxon>
        <taxon>Tracheophyta</taxon>
        <taxon>Spermatophyta</taxon>
        <taxon>Magnoliopsida</taxon>
        <taxon>eudicotyledons</taxon>
        <taxon>Gunneridae</taxon>
        <taxon>Pentapetalae</taxon>
        <taxon>asterids</taxon>
        <taxon>lamiids</taxon>
        <taxon>Gentianales</taxon>
        <taxon>Rubiaceae</taxon>
        <taxon>Rubioideae</taxon>
        <taxon>Spermacoceae</taxon>
        <taxon>Hedyotis-Oldenlandia complex</taxon>
        <taxon>Oldenlandia</taxon>
    </lineage>
</organism>
<proteinExistence type="predicted"/>